<dbReference type="EMBL" id="KB908833">
    <property type="protein sequence ID" value="EOA83209.1"/>
    <property type="molecule type" value="Genomic_DNA"/>
</dbReference>
<evidence type="ECO:0000313" key="2">
    <source>
        <dbReference type="EMBL" id="EOA83209.1"/>
    </source>
</evidence>
<dbReference type="PROSITE" id="PS51257">
    <property type="entry name" value="PROKAR_LIPOPROTEIN"/>
    <property type="match status" value="1"/>
</dbReference>
<gene>
    <name evidence="2" type="ORF">SETTUDRAFT_33523</name>
</gene>
<name>R0K0J9_EXST2</name>
<proteinExistence type="predicted"/>
<keyword evidence="3" id="KW-1185">Reference proteome</keyword>
<dbReference type="PANTHER" id="PTHR33112:SF1">
    <property type="entry name" value="HETEROKARYON INCOMPATIBILITY DOMAIN-CONTAINING PROTEIN"/>
    <property type="match status" value="1"/>
</dbReference>
<sequence>MDRIYAGAYVTVVACVGEDADYGLPGVSRRREVQPCAMLPEFNLAASLPPLSTAMRNSKRMTRGWTYQEAMLSRRCLFFTNKQVYFVCPNMGCCESLLVHSSARQSYHDDPWQVHTSLSTKMFEEDSYAQLSRNLWKHHTDPSVLHFGELMNHFLQYIPRQLTHQEDILDAFHGLLNRSSFYSYYGVVIALAGNPIAPGEFEHGFIRGLFWTTVPDLQR</sequence>
<feature type="domain" description="Heterokaryon incompatibility" evidence="1">
    <location>
        <begin position="1"/>
        <end position="69"/>
    </location>
</feature>
<dbReference type="OrthoDB" id="3695594at2759"/>
<dbReference type="STRING" id="671987.R0K0J9"/>
<reference evidence="2 3" key="1">
    <citation type="journal article" date="2012" name="PLoS Pathog.">
        <title>Diverse lifestyles and strategies of plant pathogenesis encoded in the genomes of eighteen Dothideomycetes fungi.</title>
        <authorList>
            <person name="Ohm R.A."/>
            <person name="Feau N."/>
            <person name="Henrissat B."/>
            <person name="Schoch C.L."/>
            <person name="Horwitz B.A."/>
            <person name="Barry K.W."/>
            <person name="Condon B.J."/>
            <person name="Copeland A.C."/>
            <person name="Dhillon B."/>
            <person name="Glaser F."/>
            <person name="Hesse C.N."/>
            <person name="Kosti I."/>
            <person name="LaButti K."/>
            <person name="Lindquist E.A."/>
            <person name="Lucas S."/>
            <person name="Salamov A.A."/>
            <person name="Bradshaw R.E."/>
            <person name="Ciuffetti L."/>
            <person name="Hamelin R.C."/>
            <person name="Kema G.H.J."/>
            <person name="Lawrence C."/>
            <person name="Scott J.A."/>
            <person name="Spatafora J.W."/>
            <person name="Turgeon B.G."/>
            <person name="de Wit P.J.G.M."/>
            <person name="Zhong S."/>
            <person name="Goodwin S.B."/>
            <person name="Grigoriev I.V."/>
        </authorList>
    </citation>
    <scope>NUCLEOTIDE SEQUENCE [LARGE SCALE GENOMIC DNA]</scope>
    <source>
        <strain evidence="3">28A</strain>
    </source>
</reference>
<dbReference type="InterPro" id="IPR010730">
    <property type="entry name" value="HET"/>
</dbReference>
<dbReference type="Pfam" id="PF06985">
    <property type="entry name" value="HET"/>
    <property type="match status" value="1"/>
</dbReference>
<protein>
    <recommendedName>
        <fullName evidence="1">Heterokaryon incompatibility domain-containing protein</fullName>
    </recommendedName>
</protein>
<evidence type="ECO:0000313" key="3">
    <source>
        <dbReference type="Proteomes" id="UP000016935"/>
    </source>
</evidence>
<dbReference type="GeneID" id="19403788"/>
<dbReference type="PANTHER" id="PTHR33112">
    <property type="entry name" value="DOMAIN PROTEIN, PUTATIVE-RELATED"/>
    <property type="match status" value="1"/>
</dbReference>
<dbReference type="AlphaFoldDB" id="R0K0J9"/>
<dbReference type="HOGENOM" id="CLU_1184921_0_0_1"/>
<reference evidence="2 3" key="2">
    <citation type="journal article" date="2013" name="PLoS Genet.">
        <title>Comparative genome structure, secondary metabolite, and effector coding capacity across Cochliobolus pathogens.</title>
        <authorList>
            <person name="Condon B.J."/>
            <person name="Leng Y."/>
            <person name="Wu D."/>
            <person name="Bushley K.E."/>
            <person name="Ohm R.A."/>
            <person name="Otillar R."/>
            <person name="Martin J."/>
            <person name="Schackwitz W."/>
            <person name="Grimwood J."/>
            <person name="MohdZainudin N."/>
            <person name="Xue C."/>
            <person name="Wang R."/>
            <person name="Manning V.A."/>
            <person name="Dhillon B."/>
            <person name="Tu Z.J."/>
            <person name="Steffenson B.J."/>
            <person name="Salamov A."/>
            <person name="Sun H."/>
            <person name="Lowry S."/>
            <person name="LaButti K."/>
            <person name="Han J."/>
            <person name="Copeland A."/>
            <person name="Lindquist E."/>
            <person name="Barry K."/>
            <person name="Schmutz J."/>
            <person name="Baker S.E."/>
            <person name="Ciuffetti L.M."/>
            <person name="Grigoriev I.V."/>
            <person name="Zhong S."/>
            <person name="Turgeon B.G."/>
        </authorList>
    </citation>
    <scope>NUCLEOTIDE SEQUENCE [LARGE SCALE GENOMIC DNA]</scope>
    <source>
        <strain evidence="3">28A</strain>
    </source>
</reference>
<organism evidence="2 3">
    <name type="scientific">Exserohilum turcicum (strain 28A)</name>
    <name type="common">Northern leaf blight fungus</name>
    <name type="synonym">Setosphaeria turcica</name>
    <dbReference type="NCBI Taxonomy" id="671987"/>
    <lineage>
        <taxon>Eukaryota</taxon>
        <taxon>Fungi</taxon>
        <taxon>Dikarya</taxon>
        <taxon>Ascomycota</taxon>
        <taxon>Pezizomycotina</taxon>
        <taxon>Dothideomycetes</taxon>
        <taxon>Pleosporomycetidae</taxon>
        <taxon>Pleosporales</taxon>
        <taxon>Pleosporineae</taxon>
        <taxon>Pleosporaceae</taxon>
        <taxon>Exserohilum</taxon>
    </lineage>
</organism>
<accession>R0K0J9</accession>
<dbReference type="Proteomes" id="UP000016935">
    <property type="component" value="Unassembled WGS sequence"/>
</dbReference>
<evidence type="ECO:0000259" key="1">
    <source>
        <dbReference type="Pfam" id="PF06985"/>
    </source>
</evidence>
<dbReference type="RefSeq" id="XP_008028798.1">
    <property type="nucleotide sequence ID" value="XM_008030607.1"/>
</dbReference>